<proteinExistence type="predicted"/>
<dbReference type="EMBL" id="VZAH01000058">
    <property type="protein sequence ID" value="MQP13895.1"/>
    <property type="molecule type" value="Genomic_DNA"/>
</dbReference>
<dbReference type="Proteomes" id="UP000477980">
    <property type="component" value="Unassembled WGS sequence"/>
</dbReference>
<evidence type="ECO:0000313" key="1">
    <source>
        <dbReference type="EMBL" id="MQP13895.1"/>
    </source>
</evidence>
<dbReference type="AlphaFoldDB" id="A0A6G1VK21"/>
<dbReference type="RefSeq" id="WP_153090166.1">
    <property type="nucleotide sequence ID" value="NZ_VZAH01000058.1"/>
</dbReference>
<dbReference type="OrthoDB" id="651281at2"/>
<gene>
    <name evidence="1" type="ORF">F7D25_05630</name>
</gene>
<evidence type="ECO:0000313" key="2">
    <source>
        <dbReference type="Proteomes" id="UP000477980"/>
    </source>
</evidence>
<reference evidence="1 2" key="1">
    <citation type="submission" date="2019-09" db="EMBL/GenBank/DDBJ databases">
        <title>Distinct polysaccharide growth profiles of human intestinal Prevotella copri isolates.</title>
        <authorList>
            <person name="Fehlner-Peach H."/>
            <person name="Magnabosco C."/>
            <person name="Raghavan V."/>
            <person name="Scher J.U."/>
            <person name="Tett A."/>
            <person name="Cox L.M."/>
            <person name="Gottsegen C."/>
            <person name="Watters A."/>
            <person name="Wiltshire- Gordon J.D."/>
            <person name="Segata N."/>
            <person name="Bonneau R."/>
            <person name="Littman D.R."/>
        </authorList>
    </citation>
    <scope>NUCLEOTIDE SEQUENCE [LARGE SCALE GENOMIC DNA]</scope>
    <source>
        <strain evidence="2">iAA917</strain>
    </source>
</reference>
<accession>A0A6G1VK21</accession>
<sequence>MGFKSFLRKLFKREQTVVRQSNNQSNNFASVIGDNNIVEQNVTMTAPSLLIKMNNFVDSFKTNGIAYVTFPMFGEIKHQILEEPYQLIQFLGLSGLGKSRMMFEIFKEEDNAHNYYCSNASDERLLNDLSIFLRKRKDEVGIIVLDDCNADAFSRISKLRSEIDTSYKIIGIYNDTEGLVQQYGVNHLILHRRDLIESVNQYIEEQIGLMGSQAESVVEQIQNLSDGFPVVAIKAIQSYREKGVTSLMNEDELWKRMCGYQNIDNDARIALQSLSLFEPLGYEQEFTNDYELVKYNKSITPLENYSNQRIDDIFENLVNTYIQKELIEKNSCWLLVRPLPLAVWLVGQWFRSCGQGRLVQLLNDLDAIQNIGQANRMKRALCKRIKNMQDNEKAKFLFERLMAKGAPFHYEEVVCSDFGSRLFLAISTVNPVAVMNCLFDVIMPQSIDWAKNVIKGDVRRNYIWCLEKLSMPETTFRKATLLLAKFSLAENESWANNATGQLLQLFHVALAGTETTLRQRLDVIEELLKLGDEYTPIILKVIDSAFSYSHFSRNAGYEHIDGKIYKDFEPTGVDIYEYWEGCIKIINRLLQSKPDIVNQIADIIVSHVYDLSLRSGCYDLLEKLINIVVKVRGNEWPEMHKQLLKLRKYNQDRLSTERKAKIDGWLRQFSAKDFLLALEETHAAFYAENREHSFEDKMTHAVEYFTPIAKRFQDERLYSDSELVLRLMDNQTNEIAFIRATSNVLTKQQVKEFFGVIVKIIATKDPDYQSSFLNILYFSLPDSEAKESFLQSIYRLKKFQQYIVLKANTETQDLSVLKEVVGLIQEKHISPQKTLRQYLYRVAIDTVERMFEICDYIRTNVADCDDILLDYIIAHEYSSIILEEPMETLTKELLLAYDCKKSTVDAYSVKSVVKNILESGDEMAFAVAYNQKLLRVIHDYESFRVNDQLYFTLLPKYQKYILLDVLKEISNKQSDFWYFGGKDLGSGDGFGAGPLFQCDIDTIKDVCLQESQGCLPYRLAYLAPVFDYSDKDEPSFSKFFYWLLEHFENFKEQENILSEFSSNMGSYSWVGSIIPLLEKKITCLKKLEHNTNPLVKKWVAESILSLSEQLRMEQNAESYRKLC</sequence>
<protein>
    <submittedName>
        <fullName evidence="1">Uncharacterized protein</fullName>
    </submittedName>
</protein>
<comment type="caution">
    <text evidence="1">The sequence shown here is derived from an EMBL/GenBank/DDBJ whole genome shotgun (WGS) entry which is preliminary data.</text>
</comment>
<organism evidence="1 2">
    <name type="scientific">Segatella copri</name>
    <dbReference type="NCBI Taxonomy" id="165179"/>
    <lineage>
        <taxon>Bacteria</taxon>
        <taxon>Pseudomonadati</taxon>
        <taxon>Bacteroidota</taxon>
        <taxon>Bacteroidia</taxon>
        <taxon>Bacteroidales</taxon>
        <taxon>Prevotellaceae</taxon>
        <taxon>Segatella</taxon>
    </lineage>
</organism>
<name>A0A6G1VK21_9BACT</name>